<organism evidence="2 3">
    <name type="scientific">Streptomyces salyersiae</name>
    <dbReference type="NCBI Taxonomy" id="3075530"/>
    <lineage>
        <taxon>Bacteria</taxon>
        <taxon>Bacillati</taxon>
        <taxon>Actinomycetota</taxon>
        <taxon>Actinomycetes</taxon>
        <taxon>Kitasatosporales</taxon>
        <taxon>Streptomycetaceae</taxon>
        <taxon>Streptomyces</taxon>
    </lineage>
</organism>
<evidence type="ECO:0000313" key="3">
    <source>
        <dbReference type="Proteomes" id="UP001183777"/>
    </source>
</evidence>
<dbReference type="EMBL" id="JAVREX010000029">
    <property type="protein sequence ID" value="MDT0432780.1"/>
    <property type="molecule type" value="Genomic_DNA"/>
</dbReference>
<evidence type="ECO:0000256" key="1">
    <source>
        <dbReference type="SAM" id="Coils"/>
    </source>
</evidence>
<keyword evidence="1" id="KW-0175">Coiled coil</keyword>
<evidence type="ECO:0000313" key="2">
    <source>
        <dbReference type="EMBL" id="MDT0432780.1"/>
    </source>
</evidence>
<accession>A0ABU2RW71</accession>
<protein>
    <submittedName>
        <fullName evidence="2">Uncharacterized protein</fullName>
    </submittedName>
</protein>
<keyword evidence="3" id="KW-1185">Reference proteome</keyword>
<sequence length="381" mass="40920">MNTQPTPPSDAELIEHARTVGMVEPEKAPEFVAAFRAHVEERSAAAGTQPVPLLDGITAEEAAANIAANTPALAATGRPAAEEGYPCGLGVYCDTCGTEWRGDFIVTDTMSKAQRLDVVRNHARTELGWQCDAAGDFCPECKPSAPTAAQAAPGDLFTEAVIRHSAFTAAAAEATDAVRLFPDTMAFASTIGALEGLADRFRRMAAFHTTAEQPTGLTWEARAEHAVRLYARTAIELEDARADAAKLRERLAELEQPEPTDATERPEDTARRFARRLAAVEQLCSGRPGYHTITVKALLTAMSDADDDQAAEQRPVPAVGDRYVKRNAPDAGRIVTVNRVWTAEAGHTAVAYEWPDPRASYAGSACPLDVFTRTYRAAAGR</sequence>
<dbReference type="RefSeq" id="WP_311661660.1">
    <property type="nucleotide sequence ID" value="NZ_JAVREX010000029.1"/>
</dbReference>
<feature type="coiled-coil region" evidence="1">
    <location>
        <begin position="230"/>
        <end position="257"/>
    </location>
</feature>
<name>A0ABU2RW71_9ACTN</name>
<dbReference type="Proteomes" id="UP001183777">
    <property type="component" value="Unassembled WGS sequence"/>
</dbReference>
<gene>
    <name evidence="2" type="ORF">RM649_34840</name>
</gene>
<proteinExistence type="predicted"/>
<comment type="caution">
    <text evidence="2">The sequence shown here is derived from an EMBL/GenBank/DDBJ whole genome shotgun (WGS) entry which is preliminary data.</text>
</comment>
<reference evidence="3" key="1">
    <citation type="submission" date="2023-07" db="EMBL/GenBank/DDBJ databases">
        <title>30 novel species of actinomycetes from the DSMZ collection.</title>
        <authorList>
            <person name="Nouioui I."/>
        </authorList>
    </citation>
    <scope>NUCLEOTIDE SEQUENCE [LARGE SCALE GENOMIC DNA]</scope>
    <source>
        <strain evidence="3">DSM 41770</strain>
    </source>
</reference>